<gene>
    <name evidence="15 18" type="primary">rne</name>
    <name evidence="18" type="ORF">ACFFHK_04765</name>
</gene>
<keyword evidence="10 15" id="KW-0255">Endonuclease</keyword>
<dbReference type="Pfam" id="PF00575">
    <property type="entry name" value="S1"/>
    <property type="match status" value="1"/>
</dbReference>
<dbReference type="Proteomes" id="UP001589767">
    <property type="component" value="Unassembled WGS sequence"/>
</dbReference>
<dbReference type="NCBIfam" id="TIGR00757">
    <property type="entry name" value="RNaseEG"/>
    <property type="match status" value="1"/>
</dbReference>
<dbReference type="EC" id="3.1.26.12" evidence="15"/>
<dbReference type="Pfam" id="PF20833">
    <property type="entry name" value="RNase_E_G_Thio"/>
    <property type="match status" value="1"/>
</dbReference>
<keyword evidence="19" id="KW-1185">Reference proteome</keyword>
<evidence type="ECO:0000256" key="9">
    <source>
        <dbReference type="ARBA" id="ARBA00022730"/>
    </source>
</evidence>
<feature type="region of interest" description="Disordered" evidence="16">
    <location>
        <begin position="573"/>
        <end position="667"/>
    </location>
</feature>
<dbReference type="NCBIfam" id="NF008074">
    <property type="entry name" value="PRK10811.1"/>
    <property type="match status" value="1"/>
</dbReference>
<keyword evidence="8 15" id="KW-0479">Metal-binding</keyword>
<dbReference type="InterPro" id="IPR012340">
    <property type="entry name" value="NA-bd_OB-fold"/>
</dbReference>
<sequence length="993" mass="112214">MKRMLINATQKEELRVALVDGQRLFDLDIESPGHEQKKANIYKGKITRVEPSLEAAFVDYGAERHGFLPLKEIAREYFPEGYVYQGRPNIRDILHEGQEVIVQVSKEERGNKGAALTTFVSLAGSYLVIMPNNPRAGGISRRIEGDERLELKEALGSLEVPDGVGLIVRTAGVGRSPEELQWDLHVLLHHWEAIKQASESRPAPFLIHQESDVIVRAIRDYLRRDIGEILIDSRKVYDKVKEHIKLVRPDFINRVKLYQGEVPLFSHFQIESQIESAFQREVQLPSGGSIVIDVTEALTAIDINSARSTRGGDIEETALNTNLEAADEIARQLRLRDLGGLIVIDFIDMTPARHQREVENRIRDAVRQDRARIQISRISRFGLLEMSRQRLSPSLNESTHHICPRCQGTGKVRDNESLSLSILRLLEEEALKENTKQVHTIVPVKIATYLLNEKRRAIMEIEKRHNVQVIVVPHEQMETPHFSVFRLRDGEDNHTLSYNLTKLHDIQDDFDGEESLVSRVSDVSANTTATQPEVAAVEITIPAPAPVIKRKEEEKASLLVRLWQKIKGLFADQENEEKNKKSHSRHNKRPRRDNRENNRRDRRNNEDTRRKDTHLTVEKDENIKRTKRRKSINEELNETNTSLVATRKDDENSKEQQIASRRQRRDLRKKVRLNSEAIVEQENNVTPNALIEVSEVVVSEPSKVAEIKEVMSTITETKADDVMETAMVSLDGVQSESDSPVNVEAEENQGQEKTHKDNRSRRLPRHLRMNNRRRRHAAEVVSPMPLFMAVASPELASGKICLPFVNRVEKEKNSTFVSVDEMLEQQKQDTNETVIPVTSAVASQEANPRPLAPVLTMAANGKEAKSKPNSSLNQALLAQADEQQVTETVVSAVDPVTEQVAFNEAVTELNVAEKVVVPYQSTYQFNGRLGTFSAVQHVKVDMTLAEADTLVPMTFNSIAEWKGSRYSFRGKGAAGYHTAIDHAAVEPTQAVAG</sequence>
<dbReference type="InterPro" id="IPR004659">
    <property type="entry name" value="RNase_E/G"/>
</dbReference>
<evidence type="ECO:0000256" key="13">
    <source>
        <dbReference type="ARBA" id="ARBA00022884"/>
    </source>
</evidence>
<name>A0ABV6H083_9PAST</name>
<dbReference type="EMBL" id="JBHLWB010000004">
    <property type="protein sequence ID" value="MFC0309018.1"/>
    <property type="molecule type" value="Genomic_DNA"/>
</dbReference>
<dbReference type="SUPFAM" id="SSF50249">
    <property type="entry name" value="Nucleic acid-binding proteins"/>
    <property type="match status" value="1"/>
</dbReference>
<keyword evidence="14 15" id="KW-0472">Membrane</keyword>
<keyword evidence="9 15" id="KW-0699">rRNA-binding</keyword>
<evidence type="ECO:0000256" key="1">
    <source>
        <dbReference type="ARBA" id="ARBA00005663"/>
    </source>
</evidence>
<dbReference type="PROSITE" id="PS50126">
    <property type="entry name" value="S1"/>
    <property type="match status" value="1"/>
</dbReference>
<dbReference type="Pfam" id="PF12111">
    <property type="entry name" value="PNPase_C"/>
    <property type="match status" value="1"/>
</dbReference>
<keyword evidence="3 15" id="KW-0963">Cytoplasm</keyword>
<evidence type="ECO:0000313" key="19">
    <source>
        <dbReference type="Proteomes" id="UP001589767"/>
    </source>
</evidence>
<dbReference type="Pfam" id="PF10150">
    <property type="entry name" value="RNase_E_G"/>
    <property type="match status" value="1"/>
</dbReference>
<dbReference type="RefSeq" id="WP_382370079.1">
    <property type="nucleotide sequence ID" value="NZ_JBHLWB010000004.1"/>
</dbReference>
<feature type="binding site" evidence="15">
    <location>
        <position position="406"/>
    </location>
    <ligand>
        <name>Zn(2+)</name>
        <dbReference type="ChEBI" id="CHEBI:29105"/>
        <note>ligand shared between dimeric partners</note>
    </ligand>
</feature>
<dbReference type="CDD" id="cd04453">
    <property type="entry name" value="S1_RNase_E"/>
    <property type="match status" value="1"/>
</dbReference>
<comment type="function">
    <text evidence="15">Endoribonuclease that plays a central role in RNA processing and decay. Required for the maturation of 5S and 16S rRNAs and the majority of tRNAs. Also involved in the degradation of most mRNAs.</text>
</comment>
<dbReference type="InterPro" id="IPR028878">
    <property type="entry name" value="RNase_E"/>
</dbReference>
<comment type="subunit">
    <text evidence="15">Component of the RNA degradosome, which is a multiprotein complex involved in RNA processing and mRNA degradation. Within the RNA degradosome, RNase E assembles into a homotetramer formed by a dimer of dimers.</text>
</comment>
<keyword evidence="15" id="KW-0820">tRNA-binding</keyword>
<evidence type="ECO:0000256" key="5">
    <source>
        <dbReference type="ARBA" id="ARBA00022552"/>
    </source>
</evidence>
<feature type="domain" description="S1 motif" evidence="17">
    <location>
        <begin position="39"/>
        <end position="119"/>
    </location>
</feature>
<comment type="catalytic activity">
    <reaction evidence="15">
        <text>Endonucleolytic cleavage of single-stranded RNA in A- and U-rich regions.</text>
        <dbReference type="EC" id="3.1.26.12"/>
    </reaction>
</comment>
<feature type="binding site" evidence="15">
    <location>
        <position position="403"/>
    </location>
    <ligand>
        <name>Zn(2+)</name>
        <dbReference type="ChEBI" id="CHEBI:29105"/>
        <note>ligand shared between dimeric partners</note>
    </ligand>
</feature>
<feature type="region of interest" description="Disordered" evidence="16">
    <location>
        <begin position="732"/>
        <end position="764"/>
    </location>
</feature>
<comment type="cofactor">
    <cofactor evidence="15">
        <name>Zn(2+)</name>
        <dbReference type="ChEBI" id="CHEBI:29105"/>
    </cofactor>
    <text evidence="15">Binds 2 Zn(2+) ions per homotetramer.</text>
</comment>
<feature type="binding site" evidence="15">
    <location>
        <position position="345"/>
    </location>
    <ligand>
        <name>Mg(2+)</name>
        <dbReference type="ChEBI" id="CHEBI:18420"/>
        <note>catalytic</note>
    </ligand>
</feature>
<organism evidence="18 19">
    <name type="scientific">Gallibacterium trehalosifermentans</name>
    <dbReference type="NCBI Taxonomy" id="516935"/>
    <lineage>
        <taxon>Bacteria</taxon>
        <taxon>Pseudomonadati</taxon>
        <taxon>Pseudomonadota</taxon>
        <taxon>Gammaproteobacteria</taxon>
        <taxon>Pasteurellales</taxon>
        <taxon>Pasteurellaceae</taxon>
        <taxon>Gallibacterium</taxon>
    </lineage>
</organism>
<proteinExistence type="inferred from homology"/>
<feature type="region of interest" description="Required for zinc-mediated homotetramerization and catalytic activity" evidence="15">
    <location>
        <begin position="403"/>
        <end position="406"/>
    </location>
</feature>
<dbReference type="SMART" id="SM00316">
    <property type="entry name" value="S1"/>
    <property type="match status" value="1"/>
</dbReference>
<accession>A0ABV6H083</accession>
<dbReference type="Gene3D" id="2.40.50.140">
    <property type="entry name" value="Nucleic acid-binding proteins"/>
    <property type="match status" value="1"/>
</dbReference>
<comment type="similarity">
    <text evidence="1">Belongs to the RNase E/G family. RNase G subfamily.</text>
</comment>
<evidence type="ECO:0000313" key="18">
    <source>
        <dbReference type="EMBL" id="MFC0309018.1"/>
    </source>
</evidence>
<evidence type="ECO:0000256" key="7">
    <source>
        <dbReference type="ARBA" id="ARBA00022722"/>
    </source>
</evidence>
<dbReference type="InterPro" id="IPR048583">
    <property type="entry name" value="RNase_E_G_thioredoxin-like"/>
</dbReference>
<keyword evidence="5 15" id="KW-0698">rRNA processing</keyword>
<evidence type="ECO:0000256" key="6">
    <source>
        <dbReference type="ARBA" id="ARBA00022694"/>
    </source>
</evidence>
<evidence type="ECO:0000256" key="16">
    <source>
        <dbReference type="SAM" id="MobiDB-lite"/>
    </source>
</evidence>
<comment type="subcellular location">
    <subcellularLocation>
        <location evidence="15">Cytoplasm</location>
    </subcellularLocation>
    <subcellularLocation>
        <location evidence="15">Cell inner membrane</location>
        <topology evidence="15">Peripheral membrane protein</topology>
        <orientation evidence="15">Cytoplasmic side</orientation>
    </subcellularLocation>
</comment>
<keyword evidence="15" id="KW-0862">Zinc</keyword>
<keyword evidence="4 15" id="KW-0997">Cell inner membrane</keyword>
<dbReference type="InterPro" id="IPR019307">
    <property type="entry name" value="RNA-bd_AU-1/RNase_E/G"/>
</dbReference>
<feature type="binding site" evidence="15">
    <location>
        <position position="302"/>
    </location>
    <ligand>
        <name>Mg(2+)</name>
        <dbReference type="ChEBI" id="CHEBI:18420"/>
        <note>catalytic</note>
    </ligand>
</feature>
<comment type="similarity">
    <text evidence="15">Belongs to the RNase E/G family. RNase E subfamily.</text>
</comment>
<evidence type="ECO:0000256" key="11">
    <source>
        <dbReference type="ARBA" id="ARBA00022801"/>
    </source>
</evidence>
<evidence type="ECO:0000256" key="3">
    <source>
        <dbReference type="ARBA" id="ARBA00022490"/>
    </source>
</evidence>
<dbReference type="InterPro" id="IPR003029">
    <property type="entry name" value="S1_domain"/>
</dbReference>
<evidence type="ECO:0000256" key="14">
    <source>
        <dbReference type="ARBA" id="ARBA00023136"/>
    </source>
</evidence>
<keyword evidence="6 15" id="KW-0819">tRNA processing</keyword>
<reference evidence="18 19" key="1">
    <citation type="submission" date="2024-09" db="EMBL/GenBank/DDBJ databases">
        <authorList>
            <person name="Sun Q."/>
            <person name="Mori K."/>
        </authorList>
    </citation>
    <scope>NUCLEOTIDE SEQUENCE [LARGE SCALE GENOMIC DNA]</scope>
    <source>
        <strain evidence="18 19">CCM 7539</strain>
    </source>
</reference>
<evidence type="ECO:0000256" key="4">
    <source>
        <dbReference type="ARBA" id="ARBA00022519"/>
    </source>
</evidence>
<dbReference type="InterPro" id="IPR021968">
    <property type="entry name" value="PNPase_C"/>
</dbReference>
<dbReference type="Gene3D" id="3.40.1260.20">
    <property type="entry name" value="Ribonuclease E, catalytic domain"/>
    <property type="match status" value="1"/>
</dbReference>
<keyword evidence="2 15" id="KW-1003">Cell membrane</keyword>
<keyword evidence="7 15" id="KW-0540">Nuclease</keyword>
<keyword evidence="11 15" id="KW-0378">Hydrolase</keyword>
<evidence type="ECO:0000259" key="17">
    <source>
        <dbReference type="PROSITE" id="PS50126"/>
    </source>
</evidence>
<dbReference type="PANTHER" id="PTHR30001:SF1">
    <property type="entry name" value="RIBONUCLEASE E_G-LIKE PROTEIN, CHLOROPLASTIC"/>
    <property type="match status" value="1"/>
</dbReference>
<comment type="caution">
    <text evidence="18">The sequence shown here is derived from an EMBL/GenBank/DDBJ whole genome shotgun (WGS) entry which is preliminary data.</text>
</comment>
<protein>
    <recommendedName>
        <fullName evidence="15">Ribonuclease E</fullName>
        <shortName evidence="15">RNase E</shortName>
        <ecNumber evidence="15">3.1.26.12</ecNumber>
    </recommendedName>
</protein>
<evidence type="ECO:0000256" key="8">
    <source>
        <dbReference type="ARBA" id="ARBA00022723"/>
    </source>
</evidence>
<evidence type="ECO:0000256" key="10">
    <source>
        <dbReference type="ARBA" id="ARBA00022759"/>
    </source>
</evidence>
<feature type="compositionally biased region" description="Basic and acidic residues" evidence="16">
    <location>
        <begin position="593"/>
        <end position="624"/>
    </location>
</feature>
<evidence type="ECO:0000256" key="2">
    <source>
        <dbReference type="ARBA" id="ARBA00022475"/>
    </source>
</evidence>
<dbReference type="PANTHER" id="PTHR30001">
    <property type="entry name" value="RIBONUCLEASE"/>
    <property type="match status" value="1"/>
</dbReference>
<feature type="compositionally biased region" description="Basic residues" evidence="16">
    <location>
        <begin position="580"/>
        <end position="592"/>
    </location>
</feature>
<dbReference type="GO" id="GO:0008995">
    <property type="term" value="F:ribonuclease E activity"/>
    <property type="evidence" value="ECO:0007669"/>
    <property type="project" value="UniProtKB-EC"/>
</dbReference>
<dbReference type="HAMAP" id="MF_00970">
    <property type="entry name" value="RNase_E"/>
    <property type="match status" value="1"/>
</dbReference>
<evidence type="ECO:0000256" key="15">
    <source>
        <dbReference type="HAMAP-Rule" id="MF_00970"/>
    </source>
</evidence>
<evidence type="ECO:0000256" key="12">
    <source>
        <dbReference type="ARBA" id="ARBA00022842"/>
    </source>
</evidence>
<keyword evidence="12 15" id="KW-0460">Magnesium</keyword>
<keyword evidence="13 15" id="KW-0694">RNA-binding</keyword>
<comment type="cofactor">
    <cofactor evidence="15">
        <name>Mg(2+)</name>
        <dbReference type="ChEBI" id="CHEBI:18420"/>
    </cofactor>
    <text evidence="15">Binds 1 Mg(2+) ion per subunit.</text>
</comment>